<dbReference type="SUPFAM" id="SSF56024">
    <property type="entry name" value="Phospholipase D/nuclease"/>
    <property type="match status" value="2"/>
</dbReference>
<evidence type="ECO:0000256" key="1">
    <source>
        <dbReference type="ARBA" id="ARBA00000798"/>
    </source>
</evidence>
<dbReference type="PANTHER" id="PTHR43856">
    <property type="entry name" value="CARDIOLIPIN HYDROLASE"/>
    <property type="match status" value="1"/>
</dbReference>
<dbReference type="InterPro" id="IPR001736">
    <property type="entry name" value="PLipase_D/transphosphatidylase"/>
</dbReference>
<evidence type="ECO:0000256" key="5">
    <source>
        <dbReference type="ARBA" id="ARBA00022963"/>
    </source>
</evidence>
<reference evidence="8" key="1">
    <citation type="journal article" date="2020" name="mSystems">
        <title>Genome- and Community-Level Interaction Insights into Carbon Utilization and Element Cycling Functions of Hydrothermarchaeota in Hydrothermal Sediment.</title>
        <authorList>
            <person name="Zhou Z."/>
            <person name="Liu Y."/>
            <person name="Xu W."/>
            <person name="Pan J."/>
            <person name="Luo Z.H."/>
            <person name="Li M."/>
        </authorList>
    </citation>
    <scope>NUCLEOTIDE SEQUENCE [LARGE SCALE GENOMIC DNA]</scope>
    <source>
        <strain evidence="8">SpSt-609</strain>
    </source>
</reference>
<keyword evidence="6" id="KW-0443">Lipid metabolism</keyword>
<feature type="domain" description="PLD phosphodiesterase" evidence="7">
    <location>
        <begin position="92"/>
        <end position="118"/>
    </location>
</feature>
<dbReference type="GO" id="GO:0016042">
    <property type="term" value="P:lipid catabolic process"/>
    <property type="evidence" value="ECO:0007669"/>
    <property type="project" value="UniProtKB-KW"/>
</dbReference>
<dbReference type="Gene3D" id="3.30.870.10">
    <property type="entry name" value="Endonuclease Chain A"/>
    <property type="match status" value="2"/>
</dbReference>
<dbReference type="GO" id="GO:0004630">
    <property type="term" value="F:phospholipase D activity"/>
    <property type="evidence" value="ECO:0007669"/>
    <property type="project" value="UniProtKB-EC"/>
</dbReference>
<evidence type="ECO:0000313" key="8">
    <source>
        <dbReference type="EMBL" id="HGU40488.1"/>
    </source>
</evidence>
<keyword evidence="5" id="KW-0442">Lipid degradation</keyword>
<sequence length="287" mass="33192">MLTILPVTFIIFSITSHLYSQGPQVFFTLDGSLEGIVLNFIQSSREFIYISALHVDHPEIIDALRELRAQGVDVRVITEKPVFGILSKVDAEKGLHHVKFAVNEHGVIFGSANFSVSGLRNSLNDILIFNQSYSERFKTFFLNIWNHGKITEVQGFTVSPLDNVENHVLRVLQSARKRVWVCMYALTDQEVMATLKFKESQGLDVRVITDRWFKRSPIYKFGFSKLKIISFRLMHHKFILTEDTLLTGSTNYTESGFHRNVEMLYTSKNPWLLKKYEKIFEILWSGY</sequence>
<dbReference type="SMART" id="SM00155">
    <property type="entry name" value="PLDc"/>
    <property type="match status" value="2"/>
</dbReference>
<dbReference type="InterPro" id="IPR025202">
    <property type="entry name" value="PLD-like_dom"/>
</dbReference>
<keyword evidence="4" id="KW-0378">Hydrolase</keyword>
<comment type="similarity">
    <text evidence="2">Belongs to the phospholipase D family.</text>
</comment>
<evidence type="ECO:0000256" key="3">
    <source>
        <dbReference type="ARBA" id="ARBA00012027"/>
    </source>
</evidence>
<accession>A0A7C4GJR6</accession>
<evidence type="ECO:0000259" key="7">
    <source>
        <dbReference type="SMART" id="SM00155"/>
    </source>
</evidence>
<protein>
    <recommendedName>
        <fullName evidence="3">phospholipase D</fullName>
        <ecNumber evidence="3">3.1.4.4</ecNumber>
    </recommendedName>
</protein>
<dbReference type="AlphaFoldDB" id="A0A7C4GJR6"/>
<dbReference type="GO" id="GO:0006793">
    <property type="term" value="P:phosphorus metabolic process"/>
    <property type="evidence" value="ECO:0007669"/>
    <property type="project" value="UniProtKB-ARBA"/>
</dbReference>
<organism evidence="8">
    <name type="scientific">Fervidobacterium thailandense</name>
    <dbReference type="NCBI Taxonomy" id="1008305"/>
    <lineage>
        <taxon>Bacteria</taxon>
        <taxon>Thermotogati</taxon>
        <taxon>Thermotogota</taxon>
        <taxon>Thermotogae</taxon>
        <taxon>Thermotogales</taxon>
        <taxon>Fervidobacteriaceae</taxon>
        <taxon>Fervidobacterium</taxon>
    </lineage>
</organism>
<proteinExistence type="inferred from homology"/>
<evidence type="ECO:0000256" key="6">
    <source>
        <dbReference type="ARBA" id="ARBA00023098"/>
    </source>
</evidence>
<dbReference type="InterPro" id="IPR051406">
    <property type="entry name" value="PLD_domain"/>
</dbReference>
<evidence type="ECO:0000256" key="4">
    <source>
        <dbReference type="ARBA" id="ARBA00022801"/>
    </source>
</evidence>
<gene>
    <name evidence="8" type="ORF">ENT77_04730</name>
</gene>
<dbReference type="Pfam" id="PF13091">
    <property type="entry name" value="PLDc_2"/>
    <property type="match status" value="2"/>
</dbReference>
<dbReference type="CDD" id="cd09116">
    <property type="entry name" value="PLDc_Nuc_like"/>
    <property type="match status" value="1"/>
</dbReference>
<name>A0A7C4GJR6_9BACT</name>
<comment type="caution">
    <text evidence="8">The sequence shown here is derived from an EMBL/GenBank/DDBJ whole genome shotgun (WGS) entry which is preliminary data.</text>
</comment>
<dbReference type="EC" id="3.1.4.4" evidence="3"/>
<dbReference type="GO" id="GO:0016891">
    <property type="term" value="F:RNA endonuclease activity producing 5'-phosphomonoesters, hydrolytic mechanism"/>
    <property type="evidence" value="ECO:0007669"/>
    <property type="project" value="TreeGrafter"/>
</dbReference>
<dbReference type="PANTHER" id="PTHR43856:SF1">
    <property type="entry name" value="MITOCHONDRIAL CARDIOLIPIN HYDROLASE"/>
    <property type="match status" value="1"/>
</dbReference>
<feature type="domain" description="PLD phosphodiesterase" evidence="7">
    <location>
        <begin position="230"/>
        <end position="256"/>
    </location>
</feature>
<dbReference type="EMBL" id="DSZY01000022">
    <property type="protein sequence ID" value="HGU40488.1"/>
    <property type="molecule type" value="Genomic_DNA"/>
</dbReference>
<comment type="catalytic activity">
    <reaction evidence="1">
        <text>a 1,2-diacyl-sn-glycero-3-phosphocholine + H2O = a 1,2-diacyl-sn-glycero-3-phosphate + choline + H(+)</text>
        <dbReference type="Rhea" id="RHEA:14445"/>
        <dbReference type="ChEBI" id="CHEBI:15354"/>
        <dbReference type="ChEBI" id="CHEBI:15377"/>
        <dbReference type="ChEBI" id="CHEBI:15378"/>
        <dbReference type="ChEBI" id="CHEBI:57643"/>
        <dbReference type="ChEBI" id="CHEBI:58608"/>
        <dbReference type="EC" id="3.1.4.4"/>
    </reaction>
</comment>
<evidence type="ECO:0000256" key="2">
    <source>
        <dbReference type="ARBA" id="ARBA00008664"/>
    </source>
</evidence>